<proteinExistence type="predicted"/>
<dbReference type="Proteomes" id="UP000006844">
    <property type="component" value="Chromosome"/>
</dbReference>
<evidence type="ECO:0000313" key="7">
    <source>
        <dbReference type="Proteomes" id="UP000006844"/>
    </source>
</evidence>
<feature type="domain" description="IclR-ED" evidence="5">
    <location>
        <begin position="82"/>
        <end position="261"/>
    </location>
</feature>
<evidence type="ECO:0000256" key="1">
    <source>
        <dbReference type="ARBA" id="ARBA00023015"/>
    </source>
</evidence>
<dbReference type="InterPro" id="IPR036390">
    <property type="entry name" value="WH_DNA-bd_sf"/>
</dbReference>
<dbReference type="PANTHER" id="PTHR30136">
    <property type="entry name" value="HELIX-TURN-HELIX TRANSCRIPTIONAL REGULATOR, ICLR FAMILY"/>
    <property type="match status" value="1"/>
</dbReference>
<evidence type="ECO:0000256" key="3">
    <source>
        <dbReference type="ARBA" id="ARBA00023163"/>
    </source>
</evidence>
<dbReference type="OrthoDB" id="9791752at2"/>
<sequence length="264" mass="29291">MSPGLLQKTAQNSESVVYATPALDKGLDILELLAHERIGLTQSEIARALQRTVSEIFRMLNTLERRGYIVETAQDRYVLSLRLFQLVQEHPPTERLLSEALPRMHRLSEKLIQSCHLGVLESGRVVILAQANAPASVGLYVKVGSAVDLMEAATGQVILAHLPIESRQKILNDWQKETGREVPSDLFDHLNTIERRGYEKRMSYQIEGITNISCPVMREGNRVVAALTVPFIKRLGGGVSLRDAATFLQDATREISAAIGARTL</sequence>
<dbReference type="Gene3D" id="3.30.450.40">
    <property type="match status" value="1"/>
</dbReference>
<keyword evidence="7" id="KW-1185">Reference proteome</keyword>
<dbReference type="KEGG" id="tsa:AciPR4_2665"/>
<evidence type="ECO:0000259" key="5">
    <source>
        <dbReference type="PROSITE" id="PS51078"/>
    </source>
</evidence>
<keyword evidence="3" id="KW-0804">Transcription</keyword>
<dbReference type="PROSITE" id="PS51077">
    <property type="entry name" value="HTH_ICLR"/>
    <property type="match status" value="1"/>
</dbReference>
<evidence type="ECO:0000259" key="4">
    <source>
        <dbReference type="PROSITE" id="PS51077"/>
    </source>
</evidence>
<dbReference type="GO" id="GO:0045892">
    <property type="term" value="P:negative regulation of DNA-templated transcription"/>
    <property type="evidence" value="ECO:0007669"/>
    <property type="project" value="TreeGrafter"/>
</dbReference>
<dbReference type="SUPFAM" id="SSF46785">
    <property type="entry name" value="Winged helix' DNA-binding domain"/>
    <property type="match status" value="1"/>
</dbReference>
<protein>
    <submittedName>
        <fullName evidence="6">Transcriptional regulator, IclR family</fullName>
    </submittedName>
</protein>
<dbReference type="PANTHER" id="PTHR30136:SF7">
    <property type="entry name" value="HTH-TYPE TRANSCRIPTIONAL REGULATOR KDGR-RELATED"/>
    <property type="match status" value="1"/>
</dbReference>
<dbReference type="InterPro" id="IPR050707">
    <property type="entry name" value="HTH_MetabolicPath_Reg"/>
</dbReference>
<dbReference type="STRING" id="401053.AciPR4_2665"/>
<dbReference type="Pfam" id="PF01614">
    <property type="entry name" value="IclR_C"/>
    <property type="match status" value="1"/>
</dbReference>
<organism evidence="6 7">
    <name type="scientific">Terriglobus saanensis (strain ATCC BAA-1853 / DSM 23119 / SP1PR4)</name>
    <dbReference type="NCBI Taxonomy" id="401053"/>
    <lineage>
        <taxon>Bacteria</taxon>
        <taxon>Pseudomonadati</taxon>
        <taxon>Acidobacteriota</taxon>
        <taxon>Terriglobia</taxon>
        <taxon>Terriglobales</taxon>
        <taxon>Acidobacteriaceae</taxon>
        <taxon>Terriglobus</taxon>
    </lineage>
</organism>
<keyword evidence="2" id="KW-0238">DNA-binding</keyword>
<dbReference type="HOGENOM" id="CLU_062618_5_0_0"/>
<accession>E8V1V2</accession>
<dbReference type="eggNOG" id="COG1414">
    <property type="taxonomic scope" value="Bacteria"/>
</dbReference>
<dbReference type="AlphaFoldDB" id="E8V1V2"/>
<dbReference type="Pfam" id="PF09339">
    <property type="entry name" value="HTH_IclR"/>
    <property type="match status" value="1"/>
</dbReference>
<evidence type="ECO:0000256" key="2">
    <source>
        <dbReference type="ARBA" id="ARBA00023125"/>
    </source>
</evidence>
<dbReference type="InterPro" id="IPR005471">
    <property type="entry name" value="Tscrpt_reg_IclR_N"/>
</dbReference>
<dbReference type="GO" id="GO:0003700">
    <property type="term" value="F:DNA-binding transcription factor activity"/>
    <property type="evidence" value="ECO:0007669"/>
    <property type="project" value="TreeGrafter"/>
</dbReference>
<dbReference type="RefSeq" id="WP_013569173.1">
    <property type="nucleotide sequence ID" value="NC_014963.1"/>
</dbReference>
<dbReference type="EMBL" id="CP002467">
    <property type="protein sequence ID" value="ADV83440.1"/>
    <property type="molecule type" value="Genomic_DNA"/>
</dbReference>
<dbReference type="SMART" id="SM00346">
    <property type="entry name" value="HTH_ICLR"/>
    <property type="match status" value="1"/>
</dbReference>
<name>E8V1V2_TERSS</name>
<dbReference type="InterPro" id="IPR014757">
    <property type="entry name" value="Tscrpt_reg_IclR_C"/>
</dbReference>
<dbReference type="SUPFAM" id="SSF55781">
    <property type="entry name" value="GAF domain-like"/>
    <property type="match status" value="1"/>
</dbReference>
<dbReference type="InterPro" id="IPR036388">
    <property type="entry name" value="WH-like_DNA-bd_sf"/>
</dbReference>
<keyword evidence="1" id="KW-0805">Transcription regulation</keyword>
<reference evidence="6 7" key="1">
    <citation type="journal article" date="2012" name="Stand. Genomic Sci.">
        <title>Complete genome sequence of Terriglobus saanensis type strain SP1PR4(T), an Acidobacteria from tundra soil.</title>
        <authorList>
            <person name="Rawat S.R."/>
            <person name="Mannisto M.K."/>
            <person name="Starovoytov V."/>
            <person name="Goodwin L."/>
            <person name="Nolan M."/>
            <person name="Hauser L."/>
            <person name="Land M."/>
            <person name="Davenport K.W."/>
            <person name="Woyke T."/>
            <person name="Haggblom M.M."/>
        </authorList>
    </citation>
    <scope>NUCLEOTIDE SEQUENCE</scope>
    <source>
        <strain evidence="7">ATCC BAA-1853 / DSM 23119 / SP1PR4</strain>
    </source>
</reference>
<gene>
    <name evidence="6" type="ordered locus">AciPR4_2665</name>
</gene>
<dbReference type="Gene3D" id="1.10.10.10">
    <property type="entry name" value="Winged helix-like DNA-binding domain superfamily/Winged helix DNA-binding domain"/>
    <property type="match status" value="1"/>
</dbReference>
<feature type="domain" description="HTH iclR-type" evidence="4">
    <location>
        <begin position="20"/>
        <end position="81"/>
    </location>
</feature>
<dbReference type="InterPro" id="IPR029016">
    <property type="entry name" value="GAF-like_dom_sf"/>
</dbReference>
<dbReference type="PROSITE" id="PS51078">
    <property type="entry name" value="ICLR_ED"/>
    <property type="match status" value="1"/>
</dbReference>
<dbReference type="GO" id="GO:0003677">
    <property type="term" value="F:DNA binding"/>
    <property type="evidence" value="ECO:0007669"/>
    <property type="project" value="UniProtKB-KW"/>
</dbReference>
<evidence type="ECO:0000313" key="6">
    <source>
        <dbReference type="EMBL" id="ADV83440.1"/>
    </source>
</evidence>